<feature type="region of interest" description="Disordered" evidence="1">
    <location>
        <begin position="1"/>
        <end position="29"/>
    </location>
</feature>
<feature type="compositionally biased region" description="Acidic residues" evidence="1">
    <location>
        <begin position="10"/>
        <end position="19"/>
    </location>
</feature>
<dbReference type="EMBL" id="CP097505">
    <property type="protein sequence ID" value="URD93717.1"/>
    <property type="molecule type" value="Genomic_DNA"/>
</dbReference>
<reference evidence="2" key="1">
    <citation type="submission" date="2022-05" db="EMBL/GenBank/DDBJ databases">
        <title>The Musa troglodytarum L. genome provides insights into the mechanism of non-climacteric behaviour and enrichment of carotenoids.</title>
        <authorList>
            <person name="Wang J."/>
        </authorList>
    </citation>
    <scope>NUCLEOTIDE SEQUENCE</scope>
    <source>
        <tissue evidence="2">Leaf</tissue>
    </source>
</reference>
<gene>
    <name evidence="2" type="ORF">MUK42_28654</name>
</gene>
<organism evidence="2 3">
    <name type="scientific">Musa troglodytarum</name>
    <name type="common">fe'i banana</name>
    <dbReference type="NCBI Taxonomy" id="320322"/>
    <lineage>
        <taxon>Eukaryota</taxon>
        <taxon>Viridiplantae</taxon>
        <taxon>Streptophyta</taxon>
        <taxon>Embryophyta</taxon>
        <taxon>Tracheophyta</taxon>
        <taxon>Spermatophyta</taxon>
        <taxon>Magnoliopsida</taxon>
        <taxon>Liliopsida</taxon>
        <taxon>Zingiberales</taxon>
        <taxon>Musaceae</taxon>
        <taxon>Musa</taxon>
    </lineage>
</organism>
<dbReference type="Proteomes" id="UP001055439">
    <property type="component" value="Chromosome 3"/>
</dbReference>
<protein>
    <submittedName>
        <fullName evidence="2">Uncharacterized protein</fullName>
    </submittedName>
</protein>
<evidence type="ECO:0000256" key="1">
    <source>
        <dbReference type="SAM" id="MobiDB-lite"/>
    </source>
</evidence>
<evidence type="ECO:0000313" key="2">
    <source>
        <dbReference type="EMBL" id="URD93717.1"/>
    </source>
</evidence>
<sequence>MMGQLRILEDDAVEDSKEEEADKKGAEGAAVGSEVDWLDVFLLDITILIGCSDEVRVECLKGGPGGALQ</sequence>
<dbReference type="AlphaFoldDB" id="A0A9E7FGF5"/>
<proteinExistence type="predicted"/>
<evidence type="ECO:0000313" key="3">
    <source>
        <dbReference type="Proteomes" id="UP001055439"/>
    </source>
</evidence>
<name>A0A9E7FGF5_9LILI</name>
<keyword evidence="3" id="KW-1185">Reference proteome</keyword>
<accession>A0A9E7FGF5</accession>